<dbReference type="CAZy" id="GH26">
    <property type="family name" value="Glycoside Hydrolase Family 26"/>
</dbReference>
<dbReference type="OrthoDB" id="9816550at2"/>
<reference evidence="10 11" key="1">
    <citation type="journal article" date="2009" name="Stand. Genomic Sci.">
        <title>Complete genome sequence of Rhodothermus marinus type strain (R-10).</title>
        <authorList>
            <person name="Nolan M."/>
            <person name="Tindall B.J."/>
            <person name="Pomrenke H."/>
            <person name="Lapidus A."/>
            <person name="Copeland A."/>
            <person name="Glavina Del Rio T."/>
            <person name="Lucas S."/>
            <person name="Chen F."/>
            <person name="Tice H."/>
            <person name="Cheng J.F."/>
            <person name="Saunders E."/>
            <person name="Han C."/>
            <person name="Bruce D."/>
            <person name="Goodwin L."/>
            <person name="Chain P."/>
            <person name="Pitluck S."/>
            <person name="Ovchinikova G."/>
            <person name="Pati A."/>
            <person name="Ivanova N."/>
            <person name="Mavromatis K."/>
            <person name="Chen A."/>
            <person name="Palaniappan K."/>
            <person name="Land M."/>
            <person name="Hauser L."/>
            <person name="Chang Y.J."/>
            <person name="Jeffries C.D."/>
            <person name="Brettin T."/>
            <person name="Goker M."/>
            <person name="Bristow J."/>
            <person name="Eisen J.A."/>
            <person name="Markowitz V."/>
            <person name="Hugenholtz P."/>
            <person name="Kyrpides N.C."/>
            <person name="Klenk H.P."/>
            <person name="Detter J.C."/>
        </authorList>
    </citation>
    <scope>NUCLEOTIDE SEQUENCE [LARGE SCALE GENOMIC DNA]</scope>
    <source>
        <strain evidence="11">ATCC 43812 / DSM 4252 / R-10</strain>
    </source>
</reference>
<feature type="binding site" evidence="6">
    <location>
        <position position="263"/>
    </location>
    <ligand>
        <name>substrate</name>
    </ligand>
</feature>
<evidence type="ECO:0000313" key="10">
    <source>
        <dbReference type="EMBL" id="ACY47369.1"/>
    </source>
</evidence>
<evidence type="ECO:0000256" key="8">
    <source>
        <dbReference type="PROSITE-ProRule" id="PRU01100"/>
    </source>
</evidence>
<dbReference type="GO" id="GO:0016985">
    <property type="term" value="F:mannan endo-1,4-beta-mannosidase activity"/>
    <property type="evidence" value="ECO:0007669"/>
    <property type="project" value="UniProtKB-UniRule"/>
</dbReference>
<evidence type="ECO:0000256" key="6">
    <source>
        <dbReference type="PIRSR" id="PIRSR018168-2"/>
    </source>
</evidence>
<dbReference type="RefSeq" id="WP_012842981.1">
    <property type="nucleotide sequence ID" value="NC_013501.1"/>
</dbReference>
<dbReference type="GO" id="GO:0006080">
    <property type="term" value="P:substituted mannan metabolic process"/>
    <property type="evidence" value="ECO:0007669"/>
    <property type="project" value="UniProtKB-UniRule"/>
</dbReference>
<dbReference type="AlphaFoldDB" id="D0MER9"/>
<feature type="active site" description="Proton donor" evidence="5 8">
    <location>
        <position position="192"/>
    </location>
</feature>
<dbReference type="InterPro" id="IPR000805">
    <property type="entry name" value="Glyco_hydro_26"/>
</dbReference>
<dbReference type="SUPFAM" id="SSF51445">
    <property type="entry name" value="(Trans)glycosidases"/>
    <property type="match status" value="1"/>
</dbReference>
<keyword evidence="4" id="KW-0732">Signal</keyword>
<evidence type="ECO:0000259" key="9">
    <source>
        <dbReference type="PROSITE" id="PS51764"/>
    </source>
</evidence>
<name>D0MER9_RHOM4</name>
<dbReference type="STRING" id="518766.Rmar_0467"/>
<dbReference type="PRINTS" id="PR00739">
    <property type="entry name" value="GLHYDRLASE26"/>
</dbReference>
<gene>
    <name evidence="10" type="ordered locus">Rmar_0467</name>
</gene>
<dbReference type="GO" id="GO:0005576">
    <property type="term" value="C:extracellular region"/>
    <property type="evidence" value="ECO:0007669"/>
    <property type="project" value="UniProtKB-SubCell"/>
</dbReference>
<evidence type="ECO:0000256" key="4">
    <source>
        <dbReference type="PIRNR" id="PIRNR018168"/>
    </source>
</evidence>
<organism evidence="10 11">
    <name type="scientific">Rhodothermus marinus (strain ATCC 43812 / DSM 4252 / R-10)</name>
    <name type="common">Rhodothermus obamensis</name>
    <dbReference type="NCBI Taxonomy" id="518766"/>
    <lineage>
        <taxon>Bacteria</taxon>
        <taxon>Pseudomonadati</taxon>
        <taxon>Rhodothermota</taxon>
        <taxon>Rhodothermia</taxon>
        <taxon>Rhodothermales</taxon>
        <taxon>Rhodothermaceae</taxon>
        <taxon>Rhodothermus</taxon>
    </lineage>
</organism>
<dbReference type="KEGG" id="rmr:Rmar_0467"/>
<feature type="site" description="Plays an important role in maintaining the position of the catalytic nucleophile" evidence="7">
    <location>
        <position position="191"/>
    </location>
</feature>
<evidence type="ECO:0000256" key="3">
    <source>
        <dbReference type="ARBA" id="ARBA00023295"/>
    </source>
</evidence>
<dbReference type="Proteomes" id="UP000002221">
    <property type="component" value="Chromosome"/>
</dbReference>
<keyword evidence="4" id="KW-0964">Secreted</keyword>
<dbReference type="PROSITE" id="PS51257">
    <property type="entry name" value="PROKAR_LIPOPROTEIN"/>
    <property type="match status" value="1"/>
</dbReference>
<proteinExistence type="inferred from homology"/>
<dbReference type="InterPro" id="IPR016714">
    <property type="entry name" value="MANB/E"/>
</dbReference>
<keyword evidence="11" id="KW-1185">Reference proteome</keyword>
<dbReference type="PROSITE" id="PS51764">
    <property type="entry name" value="GH26"/>
    <property type="match status" value="1"/>
</dbReference>
<sequence>MLRTLLLLGLLLLGCNAADSQPSVAPSDPDATPETRALFHNLYRLAPRAILYGHQDDLAYGVSWWAEPGRSDVKAVTGSYPAVYGWDVGDLEHGAERNLDGVRFDDMRRWIIEGFQRGGVITISWHMDNPVSGGNAWDTTRAVDAILPGGPQHALFRSWLDRFADFVRTLRGVPPGRTDTVAIPIIFRPYHEWTGSWFWWGRGHCTPDEFIQLWRFTVDYLRREKGLHNLLLAYSSDRFHSPEDYLERYPGDDYVDLLGFDDYHSHKSEETLPFLIRELHDVVRMARARGKLAALTETGYEAIPDSTWWTGKLLRALDHDDTTRQIIYVLTWRNAYNRPGHYFAPYPGHPSAEDFRRFKAHPLIYFEDELPDLYRLENGR</sequence>
<evidence type="ECO:0000313" key="11">
    <source>
        <dbReference type="Proteomes" id="UP000002221"/>
    </source>
</evidence>
<evidence type="ECO:0000256" key="2">
    <source>
        <dbReference type="ARBA" id="ARBA00022801"/>
    </source>
</evidence>
<evidence type="ECO:0000256" key="1">
    <source>
        <dbReference type="ARBA" id="ARBA00007754"/>
    </source>
</evidence>
<comment type="subcellular location">
    <subcellularLocation>
        <location evidence="4">Secreted</location>
    </subcellularLocation>
</comment>
<evidence type="ECO:0000256" key="5">
    <source>
        <dbReference type="PIRSR" id="PIRSR018168-1"/>
    </source>
</evidence>
<dbReference type="eggNOG" id="COG4124">
    <property type="taxonomic scope" value="Bacteria"/>
</dbReference>
<dbReference type="EMBL" id="CP001807">
    <property type="protein sequence ID" value="ACY47369.1"/>
    <property type="molecule type" value="Genomic_DNA"/>
</dbReference>
<comment type="similarity">
    <text evidence="1 4 8">Belongs to the glycosyl hydrolase 26 family.</text>
</comment>
<feature type="active site" description="Nucleophile" evidence="5 8">
    <location>
        <position position="297"/>
    </location>
</feature>
<dbReference type="InterPro" id="IPR017853">
    <property type="entry name" value="GH"/>
</dbReference>
<dbReference type="Pfam" id="PF02156">
    <property type="entry name" value="Glyco_hydro_26"/>
    <property type="match status" value="1"/>
</dbReference>
<dbReference type="PANTHER" id="PTHR40079">
    <property type="entry name" value="MANNAN ENDO-1,4-BETA-MANNOSIDASE E-RELATED"/>
    <property type="match status" value="1"/>
</dbReference>
<keyword evidence="3 4" id="KW-0326">Glycosidase</keyword>
<accession>D0MER9</accession>
<feature type="binding site" evidence="6">
    <location>
        <position position="126"/>
    </location>
    <ligand>
        <name>substrate</name>
    </ligand>
</feature>
<feature type="signal peptide" evidence="4">
    <location>
        <begin position="1"/>
        <end position="17"/>
    </location>
</feature>
<feature type="binding site" evidence="6">
    <location>
        <position position="197"/>
    </location>
    <ligand>
        <name>substrate</name>
    </ligand>
</feature>
<dbReference type="InterPro" id="IPR022790">
    <property type="entry name" value="GH26_dom"/>
</dbReference>
<dbReference type="PANTHER" id="PTHR40079:SF4">
    <property type="entry name" value="GH26 DOMAIN-CONTAINING PROTEIN-RELATED"/>
    <property type="match status" value="1"/>
</dbReference>
<comment type="catalytic activity">
    <reaction evidence="4">
        <text>Random hydrolysis of (1-&gt;4)-beta-D-mannosidic linkages in mannans, galactomannans and glucomannans.</text>
        <dbReference type="EC" id="3.2.1.78"/>
    </reaction>
</comment>
<evidence type="ECO:0000256" key="7">
    <source>
        <dbReference type="PIRSR" id="PIRSR018168-3"/>
    </source>
</evidence>
<dbReference type="EC" id="3.2.1.78" evidence="4"/>
<keyword evidence="2 4" id="KW-0378">Hydrolase</keyword>
<dbReference type="PIRSF" id="PIRSF018168">
    <property type="entry name" value="Mannan-1_4-beta-mannosidase"/>
    <property type="match status" value="1"/>
</dbReference>
<protein>
    <recommendedName>
        <fullName evidence="4">Mannan endo-1,4-beta-mannosidase</fullName>
        <ecNumber evidence="4">3.2.1.78</ecNumber>
    </recommendedName>
</protein>
<keyword evidence="4" id="KW-0119">Carbohydrate metabolism</keyword>
<dbReference type="HOGENOM" id="CLU_016930_0_1_10"/>
<feature type="domain" description="GH26" evidence="9">
    <location>
        <begin position="33"/>
        <end position="368"/>
    </location>
</feature>
<feature type="chain" id="PRO_5010756444" description="Mannan endo-1,4-beta-mannosidase" evidence="4">
    <location>
        <begin position="18"/>
        <end position="380"/>
    </location>
</feature>
<dbReference type="Gene3D" id="3.20.20.80">
    <property type="entry name" value="Glycosidases"/>
    <property type="match status" value="1"/>
</dbReference>